<keyword evidence="3" id="KW-1185">Reference proteome</keyword>
<gene>
    <name evidence="2" type="ORF">MOPEL_132_00340</name>
</gene>
<organism evidence="2 3">
    <name type="scientific">Mobilicoccus pelagius NBRC 104925</name>
    <dbReference type="NCBI Taxonomy" id="1089455"/>
    <lineage>
        <taxon>Bacteria</taxon>
        <taxon>Bacillati</taxon>
        <taxon>Actinomycetota</taxon>
        <taxon>Actinomycetes</taxon>
        <taxon>Micrococcales</taxon>
        <taxon>Dermatophilaceae</taxon>
        <taxon>Mobilicoccus</taxon>
    </lineage>
</organism>
<feature type="signal peptide" evidence="1">
    <location>
        <begin position="1"/>
        <end position="29"/>
    </location>
</feature>
<evidence type="ECO:0000313" key="2">
    <source>
        <dbReference type="EMBL" id="GAB49667.1"/>
    </source>
</evidence>
<dbReference type="EMBL" id="BAFE01000091">
    <property type="protein sequence ID" value="GAB49667.1"/>
    <property type="molecule type" value="Genomic_DNA"/>
</dbReference>
<keyword evidence="1" id="KW-0732">Signal</keyword>
<reference evidence="2 3" key="1">
    <citation type="submission" date="2012-02" db="EMBL/GenBank/DDBJ databases">
        <title>Whole genome shotgun sequence of Mobilicoccus pelagius NBRC 104925.</title>
        <authorList>
            <person name="Yoshida Y."/>
            <person name="Hosoyama A."/>
            <person name="Tsuchikane K."/>
            <person name="Katsumata H."/>
            <person name="Yamazaki S."/>
            <person name="Fujita N."/>
        </authorList>
    </citation>
    <scope>NUCLEOTIDE SEQUENCE [LARGE SCALE GENOMIC DNA]</scope>
    <source>
        <strain evidence="2 3">NBRC 104925</strain>
    </source>
</reference>
<protein>
    <recommendedName>
        <fullName evidence="4">Lipoprotein</fullName>
    </recommendedName>
</protein>
<evidence type="ECO:0000256" key="1">
    <source>
        <dbReference type="SAM" id="SignalP"/>
    </source>
</evidence>
<proteinExistence type="predicted"/>
<comment type="caution">
    <text evidence="2">The sequence shown here is derived from an EMBL/GenBank/DDBJ whole genome shotgun (WGS) entry which is preliminary data.</text>
</comment>
<dbReference type="PROSITE" id="PS51257">
    <property type="entry name" value="PROKAR_LIPOPROTEIN"/>
    <property type="match status" value="1"/>
</dbReference>
<dbReference type="AlphaFoldDB" id="H5UVA9"/>
<evidence type="ECO:0008006" key="4">
    <source>
        <dbReference type="Google" id="ProtNLM"/>
    </source>
</evidence>
<sequence>MRRARLLVGAFAAVSLVGGCALPSTPDEAAPSTYVEPVTVTAEAEQMYGDEARKAYDEVSRLMLAQSVRREDVDPRRTTWSDADLFEGLVGHFAPEVQADWRRTVGRANAGDTESRHVVDLFRLHRVDAPELAMPDRRPVVGGQVLSGAEVDVADVPAGADVTPLEISFDHSARLDYVHGRSAAPGRLERTMTVTVIPVGAAETSAVATGTTPPDPGTSWLITEYEGTSDLSFDDDEETVAAS</sequence>
<name>H5UVA9_9MICO</name>
<dbReference type="Proteomes" id="UP000004367">
    <property type="component" value="Unassembled WGS sequence"/>
</dbReference>
<accession>H5UVA9</accession>
<evidence type="ECO:0000313" key="3">
    <source>
        <dbReference type="Proteomes" id="UP000004367"/>
    </source>
</evidence>
<feature type="chain" id="PRO_5003599069" description="Lipoprotein" evidence="1">
    <location>
        <begin position="30"/>
        <end position="243"/>
    </location>
</feature>